<evidence type="ECO:0000256" key="12">
    <source>
        <dbReference type="ARBA" id="ARBA00023128"/>
    </source>
</evidence>
<feature type="transmembrane region" description="Helical" evidence="16">
    <location>
        <begin position="84"/>
        <end position="101"/>
    </location>
</feature>
<keyword evidence="13 16" id="KW-0472">Membrane</keyword>
<evidence type="ECO:0000256" key="14">
    <source>
        <dbReference type="ARBA" id="ARBA00031019"/>
    </source>
</evidence>
<comment type="catalytic activity">
    <reaction evidence="15">
        <text>a ubiquinone + NADH + 5 H(+)(in) = a ubiquinol + NAD(+) + 4 H(+)(out)</text>
        <dbReference type="Rhea" id="RHEA:29091"/>
        <dbReference type="Rhea" id="RHEA-COMP:9565"/>
        <dbReference type="Rhea" id="RHEA-COMP:9566"/>
        <dbReference type="ChEBI" id="CHEBI:15378"/>
        <dbReference type="ChEBI" id="CHEBI:16389"/>
        <dbReference type="ChEBI" id="CHEBI:17976"/>
        <dbReference type="ChEBI" id="CHEBI:57540"/>
        <dbReference type="ChEBI" id="CHEBI:57945"/>
        <dbReference type="EC" id="7.1.1.2"/>
    </reaction>
</comment>
<evidence type="ECO:0000256" key="13">
    <source>
        <dbReference type="ARBA" id="ARBA00023136"/>
    </source>
</evidence>
<name>A0A7H1KI28_9CUCU</name>
<keyword evidence="12 17" id="KW-0496">Mitochondrion</keyword>
<dbReference type="EC" id="7.1.1.2" evidence="3"/>
<geneLocation type="mitochondrion" evidence="17"/>
<evidence type="ECO:0000256" key="3">
    <source>
        <dbReference type="ARBA" id="ARBA00012944"/>
    </source>
</evidence>
<keyword evidence="9" id="KW-0249">Electron transport</keyword>
<evidence type="ECO:0000256" key="9">
    <source>
        <dbReference type="ARBA" id="ARBA00022982"/>
    </source>
</evidence>
<comment type="subcellular location">
    <subcellularLocation>
        <location evidence="1">Mitochondrion membrane</location>
        <topology evidence="1">Multi-pass membrane protein</topology>
    </subcellularLocation>
</comment>
<gene>
    <name evidence="17" type="primary">nad6</name>
</gene>
<evidence type="ECO:0000256" key="1">
    <source>
        <dbReference type="ARBA" id="ARBA00004225"/>
    </source>
</evidence>
<dbReference type="PANTHER" id="PTHR11435">
    <property type="entry name" value="NADH UBIQUINONE OXIDOREDUCTASE SUBUNIT ND6"/>
    <property type="match status" value="1"/>
</dbReference>
<evidence type="ECO:0000256" key="6">
    <source>
        <dbReference type="ARBA" id="ARBA00022660"/>
    </source>
</evidence>
<keyword evidence="11" id="KW-0520">NAD</keyword>
<proteinExistence type="inferred from homology"/>
<evidence type="ECO:0000256" key="4">
    <source>
        <dbReference type="ARBA" id="ARBA00021095"/>
    </source>
</evidence>
<sequence length="167" mass="19269">MLLKILLLNWLFSLLFMSLTHPLSLGSILLIQTTLIAWASGFLYPSFWFSYILFLVMIGGMLVMFIYMTSVASNEKFSLPKRTLYFFCLSLSIFSLLSLFLNNQSFLPLNPSILPIQLLTPMNNMNMTKYFNFPSMSVLIFLMMYLLVTLIAIVKITDKTKSTLRQK</sequence>
<keyword evidence="5" id="KW-0813">Transport</keyword>
<keyword evidence="6" id="KW-0679">Respiratory chain</keyword>
<dbReference type="EMBL" id="MT653609">
    <property type="protein sequence ID" value="QNT26944.1"/>
    <property type="molecule type" value="Genomic_DNA"/>
</dbReference>
<evidence type="ECO:0000256" key="5">
    <source>
        <dbReference type="ARBA" id="ARBA00022448"/>
    </source>
</evidence>
<feature type="transmembrane region" description="Helical" evidence="16">
    <location>
        <begin position="46"/>
        <end position="72"/>
    </location>
</feature>
<comment type="similarity">
    <text evidence="2">Belongs to the complex I subunit 6 family.</text>
</comment>
<protein>
    <recommendedName>
        <fullName evidence="4">NADH-ubiquinone oxidoreductase chain 6</fullName>
        <ecNumber evidence="3">7.1.1.2</ecNumber>
    </recommendedName>
    <alternativeName>
        <fullName evidence="14">NADH dehydrogenase subunit 6</fullName>
    </alternativeName>
</protein>
<organism evidence="17">
    <name type="scientific">Trigonopterus kotamobagensis</name>
    <dbReference type="NCBI Taxonomy" id="2583401"/>
    <lineage>
        <taxon>Eukaryota</taxon>
        <taxon>Metazoa</taxon>
        <taxon>Ecdysozoa</taxon>
        <taxon>Arthropoda</taxon>
        <taxon>Hexapoda</taxon>
        <taxon>Insecta</taxon>
        <taxon>Pterygota</taxon>
        <taxon>Neoptera</taxon>
        <taxon>Endopterygota</taxon>
        <taxon>Coleoptera</taxon>
        <taxon>Polyphaga</taxon>
        <taxon>Cucujiformia</taxon>
        <taxon>Curculionidae</taxon>
        <taxon>Cryptorhynchinae</taxon>
        <taxon>Trigonopterus</taxon>
    </lineage>
</organism>
<accession>A0A7H1KI28</accession>
<evidence type="ECO:0000256" key="15">
    <source>
        <dbReference type="ARBA" id="ARBA00049551"/>
    </source>
</evidence>
<dbReference type="GO" id="GO:0008137">
    <property type="term" value="F:NADH dehydrogenase (ubiquinone) activity"/>
    <property type="evidence" value="ECO:0007669"/>
    <property type="project" value="UniProtKB-EC"/>
</dbReference>
<keyword evidence="8" id="KW-1278">Translocase</keyword>
<dbReference type="PANTHER" id="PTHR11435:SF1">
    <property type="entry name" value="NADH-UBIQUINONE OXIDOREDUCTASE CHAIN 6"/>
    <property type="match status" value="1"/>
</dbReference>
<dbReference type="InterPro" id="IPR050269">
    <property type="entry name" value="ComplexI_Subunit6"/>
</dbReference>
<evidence type="ECO:0000256" key="8">
    <source>
        <dbReference type="ARBA" id="ARBA00022967"/>
    </source>
</evidence>
<evidence type="ECO:0000313" key="17">
    <source>
        <dbReference type="EMBL" id="QNT26944.1"/>
    </source>
</evidence>
<evidence type="ECO:0000256" key="11">
    <source>
        <dbReference type="ARBA" id="ARBA00023027"/>
    </source>
</evidence>
<evidence type="ECO:0000256" key="7">
    <source>
        <dbReference type="ARBA" id="ARBA00022692"/>
    </source>
</evidence>
<dbReference type="AlphaFoldDB" id="A0A7H1KI28"/>
<keyword evidence="10 16" id="KW-1133">Transmembrane helix</keyword>
<keyword evidence="7 16" id="KW-0812">Transmembrane</keyword>
<reference evidence="17" key="1">
    <citation type="submission" date="2020-06" db="EMBL/GenBank/DDBJ databases">
        <title>Mitochondrial genomes of twelve species of hyperdiverse Trigonopterus weevils.</title>
        <authorList>
            <person name="Narakusumo R.P."/>
            <person name="Pons J."/>
            <person name="Riedel A."/>
        </authorList>
    </citation>
    <scope>NUCLEOTIDE SEQUENCE</scope>
</reference>
<evidence type="ECO:0000256" key="2">
    <source>
        <dbReference type="ARBA" id="ARBA00005698"/>
    </source>
</evidence>
<dbReference type="GO" id="GO:0031966">
    <property type="term" value="C:mitochondrial membrane"/>
    <property type="evidence" value="ECO:0007669"/>
    <property type="project" value="UniProtKB-SubCell"/>
</dbReference>
<feature type="transmembrane region" description="Helical" evidence="16">
    <location>
        <begin position="133"/>
        <end position="157"/>
    </location>
</feature>
<evidence type="ECO:0000256" key="16">
    <source>
        <dbReference type="SAM" id="Phobius"/>
    </source>
</evidence>
<evidence type="ECO:0000256" key="10">
    <source>
        <dbReference type="ARBA" id="ARBA00022989"/>
    </source>
</evidence>